<dbReference type="InterPro" id="IPR035093">
    <property type="entry name" value="RelE/ParE_toxin_dom_sf"/>
</dbReference>
<name>A0A841MD09_9BACT</name>
<dbReference type="Gene3D" id="3.30.2310.20">
    <property type="entry name" value="RelE-like"/>
    <property type="match status" value="1"/>
</dbReference>
<dbReference type="Proteomes" id="UP000588604">
    <property type="component" value="Unassembled WGS sequence"/>
</dbReference>
<organism evidence="1 2">
    <name type="scientific">Algoriphagus iocasae</name>
    <dbReference type="NCBI Taxonomy" id="1836499"/>
    <lineage>
        <taxon>Bacteria</taxon>
        <taxon>Pseudomonadati</taxon>
        <taxon>Bacteroidota</taxon>
        <taxon>Cytophagia</taxon>
        <taxon>Cytophagales</taxon>
        <taxon>Cyclobacteriaceae</taxon>
        <taxon>Algoriphagus</taxon>
    </lineage>
</organism>
<proteinExistence type="predicted"/>
<accession>A0A841MD09</accession>
<gene>
    <name evidence="1" type="ORF">FHS59_000228</name>
</gene>
<dbReference type="SUPFAM" id="SSF143011">
    <property type="entry name" value="RelE-like"/>
    <property type="match status" value="1"/>
</dbReference>
<dbReference type="RefSeq" id="WP_184492586.1">
    <property type="nucleotide sequence ID" value="NZ_JACIJO010000001.1"/>
</dbReference>
<protein>
    <submittedName>
        <fullName evidence="1">mRNA interferase RelE/StbE</fullName>
    </submittedName>
</protein>
<keyword evidence="2" id="KW-1185">Reference proteome</keyword>
<comment type="caution">
    <text evidence="1">The sequence shown here is derived from an EMBL/GenBank/DDBJ whole genome shotgun (WGS) entry which is preliminary data.</text>
</comment>
<dbReference type="AlphaFoldDB" id="A0A841MD09"/>
<dbReference type="EMBL" id="JACIJO010000001">
    <property type="protein sequence ID" value="MBB6324613.1"/>
    <property type="molecule type" value="Genomic_DNA"/>
</dbReference>
<sequence>MKTRFLKSFLKDLENVSEEQDKKEISQLLKTCEKAKFLSEIGSLKKLAGFKNVFRIKKKNYRIGLYIEINELVFARISHKNELYKMFP</sequence>
<evidence type="ECO:0000313" key="2">
    <source>
        <dbReference type="Proteomes" id="UP000588604"/>
    </source>
</evidence>
<reference evidence="1 2" key="1">
    <citation type="submission" date="2020-08" db="EMBL/GenBank/DDBJ databases">
        <title>Genomic Encyclopedia of Type Strains, Phase IV (KMG-IV): sequencing the most valuable type-strain genomes for metagenomic binning, comparative biology and taxonomic classification.</title>
        <authorList>
            <person name="Goeker M."/>
        </authorList>
    </citation>
    <scope>NUCLEOTIDE SEQUENCE [LARGE SCALE GENOMIC DNA]</scope>
    <source>
        <strain evidence="1 2">DSM 102044</strain>
    </source>
</reference>
<evidence type="ECO:0000313" key="1">
    <source>
        <dbReference type="EMBL" id="MBB6324613.1"/>
    </source>
</evidence>